<organism evidence="1 2">
    <name type="scientific">Candida albicans</name>
    <name type="common">Yeast</name>
    <dbReference type="NCBI Taxonomy" id="5476"/>
    <lineage>
        <taxon>Eukaryota</taxon>
        <taxon>Fungi</taxon>
        <taxon>Dikarya</taxon>
        <taxon>Ascomycota</taxon>
        <taxon>Saccharomycotina</taxon>
        <taxon>Pichiomycetes</taxon>
        <taxon>Debaryomycetaceae</taxon>
        <taxon>Candida/Lodderomyces clade</taxon>
        <taxon>Candida</taxon>
    </lineage>
</organism>
<protein>
    <submittedName>
        <fullName evidence="1">Uncharacterized protein</fullName>
    </submittedName>
</protein>
<proteinExistence type="predicted"/>
<sequence>MLVGSRGKFKPASYVFGEFENLSDWPIGWTQISAAWLPAIWTIGAFDSVIINSKKYTMPVESFQLVYWDRLVLVVHWEQS</sequence>
<evidence type="ECO:0000313" key="1">
    <source>
        <dbReference type="EMBL" id="KAF6063177.1"/>
    </source>
</evidence>
<name>A0A8H6BVV0_CANAX</name>
<comment type="caution">
    <text evidence="1">The sequence shown here is derived from an EMBL/GenBank/DDBJ whole genome shotgun (WGS) entry which is preliminary data.</text>
</comment>
<gene>
    <name evidence="1" type="ORF">FOB64_006180</name>
</gene>
<dbReference type="Proteomes" id="UP000536275">
    <property type="component" value="Unassembled WGS sequence"/>
</dbReference>
<dbReference type="AlphaFoldDB" id="A0A8H6BVV0"/>
<accession>A0A8H6BVV0</accession>
<reference evidence="1 2" key="1">
    <citation type="submission" date="2020-03" db="EMBL/GenBank/DDBJ databases">
        <title>FDA dAtabase for Regulatory Grade micrObial Sequences (FDA-ARGOS): Supporting development and validation of Infectious Disease Dx tests.</title>
        <authorList>
            <person name="Campos J."/>
            <person name="Goldberg B."/>
            <person name="Tallon L."/>
            <person name="Sadzewicz L."/>
            <person name="Vavikolanu K."/>
            <person name="Mehta A."/>
            <person name="Aluvathingal J."/>
            <person name="Nadendla S."/>
            <person name="Nandy P."/>
            <person name="Geyer C."/>
            <person name="Yan Y."/>
            <person name="Sichtig H."/>
        </authorList>
    </citation>
    <scope>NUCLEOTIDE SEQUENCE [LARGE SCALE GENOMIC DNA]</scope>
    <source>
        <strain evidence="1 2">FDAARGOS_656</strain>
    </source>
</reference>
<evidence type="ECO:0000313" key="2">
    <source>
        <dbReference type="Proteomes" id="UP000536275"/>
    </source>
</evidence>
<dbReference type="EMBL" id="JABWAD010000061">
    <property type="protein sequence ID" value="KAF6063177.1"/>
    <property type="molecule type" value="Genomic_DNA"/>
</dbReference>